<sequence>MAAVPMAAMSYLTAPFVQRVAMEIPEHARRSRDALMSFSRNIPRTTRLEFTTLRAFPFKRNTGMVLSELRALPPQKGRFANIELPKTKEWRQRQKSKPIHLRFWEVLAEPRFKFYVKEGRSYTIKTGVPGVWENVALAIQQRTVKDAAENEAAAAKAKAKAMVPKNSPRSPVKRARPVTPVTVARPVVPKLKRQTSRPPPR</sequence>
<feature type="region of interest" description="Disordered" evidence="1">
    <location>
        <begin position="156"/>
        <end position="201"/>
    </location>
</feature>
<evidence type="ECO:0000256" key="1">
    <source>
        <dbReference type="SAM" id="MobiDB-lite"/>
    </source>
</evidence>
<evidence type="ECO:0000313" key="3">
    <source>
        <dbReference type="Proteomes" id="UP000799757"/>
    </source>
</evidence>
<gene>
    <name evidence="2" type="ORF">K505DRAFT_334629</name>
</gene>
<feature type="compositionally biased region" description="Low complexity" evidence="1">
    <location>
        <begin position="177"/>
        <end position="189"/>
    </location>
</feature>
<organism evidence="2 3">
    <name type="scientific">Melanomma pulvis-pyrius CBS 109.77</name>
    <dbReference type="NCBI Taxonomy" id="1314802"/>
    <lineage>
        <taxon>Eukaryota</taxon>
        <taxon>Fungi</taxon>
        <taxon>Dikarya</taxon>
        <taxon>Ascomycota</taxon>
        <taxon>Pezizomycotina</taxon>
        <taxon>Dothideomycetes</taxon>
        <taxon>Pleosporomycetidae</taxon>
        <taxon>Pleosporales</taxon>
        <taxon>Melanommataceae</taxon>
        <taxon>Melanomma</taxon>
    </lineage>
</organism>
<dbReference type="EMBL" id="MU001815">
    <property type="protein sequence ID" value="KAF2797087.1"/>
    <property type="molecule type" value="Genomic_DNA"/>
</dbReference>
<name>A0A6A6XNF5_9PLEO</name>
<evidence type="ECO:0000313" key="2">
    <source>
        <dbReference type="EMBL" id="KAF2797087.1"/>
    </source>
</evidence>
<accession>A0A6A6XNF5</accession>
<reference evidence="2" key="1">
    <citation type="journal article" date="2020" name="Stud. Mycol.">
        <title>101 Dothideomycetes genomes: a test case for predicting lifestyles and emergence of pathogens.</title>
        <authorList>
            <person name="Haridas S."/>
            <person name="Albert R."/>
            <person name="Binder M."/>
            <person name="Bloem J."/>
            <person name="Labutti K."/>
            <person name="Salamov A."/>
            <person name="Andreopoulos B."/>
            <person name="Baker S."/>
            <person name="Barry K."/>
            <person name="Bills G."/>
            <person name="Bluhm B."/>
            <person name="Cannon C."/>
            <person name="Castanera R."/>
            <person name="Culley D."/>
            <person name="Daum C."/>
            <person name="Ezra D."/>
            <person name="Gonzalez J."/>
            <person name="Henrissat B."/>
            <person name="Kuo A."/>
            <person name="Liang C."/>
            <person name="Lipzen A."/>
            <person name="Lutzoni F."/>
            <person name="Magnuson J."/>
            <person name="Mondo S."/>
            <person name="Nolan M."/>
            <person name="Ohm R."/>
            <person name="Pangilinan J."/>
            <person name="Park H.-J."/>
            <person name="Ramirez L."/>
            <person name="Alfaro M."/>
            <person name="Sun H."/>
            <person name="Tritt A."/>
            <person name="Yoshinaga Y."/>
            <person name="Zwiers L.-H."/>
            <person name="Turgeon B."/>
            <person name="Goodwin S."/>
            <person name="Spatafora J."/>
            <person name="Crous P."/>
            <person name="Grigoriev I."/>
        </authorList>
    </citation>
    <scope>NUCLEOTIDE SEQUENCE</scope>
    <source>
        <strain evidence="2">CBS 109.77</strain>
    </source>
</reference>
<proteinExistence type="predicted"/>
<dbReference type="Proteomes" id="UP000799757">
    <property type="component" value="Unassembled WGS sequence"/>
</dbReference>
<keyword evidence="3" id="KW-1185">Reference proteome</keyword>
<feature type="compositionally biased region" description="Basic residues" evidence="1">
    <location>
        <begin position="190"/>
        <end position="201"/>
    </location>
</feature>
<dbReference type="AlphaFoldDB" id="A0A6A6XNF5"/>
<protein>
    <submittedName>
        <fullName evidence="2">Uncharacterized protein</fullName>
    </submittedName>
</protein>
<dbReference type="OrthoDB" id="2386090at2759"/>